<evidence type="ECO:0000259" key="1">
    <source>
        <dbReference type="Pfam" id="PF01425"/>
    </source>
</evidence>
<dbReference type="InterPro" id="IPR000120">
    <property type="entry name" value="Amidase"/>
</dbReference>
<dbReference type="PANTHER" id="PTHR11895">
    <property type="entry name" value="TRANSAMIDASE"/>
    <property type="match status" value="1"/>
</dbReference>
<dbReference type="PANTHER" id="PTHR11895:SF176">
    <property type="entry name" value="AMIDASE AMID-RELATED"/>
    <property type="match status" value="1"/>
</dbReference>
<accession>A0A292YHM2</accession>
<evidence type="ECO:0000313" key="2">
    <source>
        <dbReference type="EMBL" id="GAX89248.1"/>
    </source>
</evidence>
<evidence type="ECO:0000313" key="3">
    <source>
        <dbReference type="Proteomes" id="UP000217785"/>
    </source>
</evidence>
<dbReference type="Pfam" id="PF01425">
    <property type="entry name" value="Amidase"/>
    <property type="match status" value="1"/>
</dbReference>
<gene>
    <name evidence="2" type="ORF">EFBL_0866</name>
</gene>
<keyword evidence="2" id="KW-0808">Transferase</keyword>
<dbReference type="AlphaFoldDB" id="A0A292YHM2"/>
<dbReference type="OrthoDB" id="9811471at2"/>
<dbReference type="RefSeq" id="WP_096180940.1">
    <property type="nucleotide sequence ID" value="NZ_BDUF01000018.1"/>
</dbReference>
<dbReference type="SUPFAM" id="SSF75304">
    <property type="entry name" value="Amidase signature (AS) enzymes"/>
    <property type="match status" value="1"/>
</dbReference>
<keyword evidence="3" id="KW-1185">Reference proteome</keyword>
<dbReference type="Gene3D" id="3.90.1300.10">
    <property type="entry name" value="Amidase signature (AS) domain"/>
    <property type="match status" value="1"/>
</dbReference>
<dbReference type="Proteomes" id="UP000217785">
    <property type="component" value="Unassembled WGS sequence"/>
</dbReference>
<protein>
    <submittedName>
        <fullName evidence="2">Glutamyl-tRNA amidotransferase</fullName>
    </submittedName>
</protein>
<dbReference type="InterPro" id="IPR020556">
    <property type="entry name" value="Amidase_CS"/>
</dbReference>
<dbReference type="EMBL" id="BDUF01000018">
    <property type="protein sequence ID" value="GAX89248.1"/>
    <property type="molecule type" value="Genomic_DNA"/>
</dbReference>
<dbReference type="InterPro" id="IPR023631">
    <property type="entry name" value="Amidase_dom"/>
</dbReference>
<sequence length="470" mass="50987">MSSALHYNLATLAEAIRNKQLSPVEITKDLLARIALLNPKLNAFITILAEDALADAAQAEQEIMAGNLKGPLHGVPIGLKDLIYTKGIRTTMGSEMFKDFAPDYDAAVVERLRASGSILIGKLNTHQFAYGPTGDRSYFGPSRNPYDTSRITGGSSSGSGVAVATAMCYGALGTDTGGSIRIPAACCGIVGMKPTFGRISKFGVFPLGYTLDHVGPMTRTVLDNALMLNVLAGFDSRDPYSIRQETEDFTRYVGQGIKGSRIGVPSNYYFDNVEEEVAEKVWSALEIFRSLGAEIRNVEIPDMKEIVNAQHVTLKSEAYAVHEEKLRDPAAKWDQEVKERLCTGAETKAYEYVQAQQVKHTAIQAFEGVLKEVDILAAPTLPILPVEIEQRKVTVGGVSEHVRTALTRLTGPTNFNGFPSLSVPCGFSQSGLPIGLQLIGCPHTEATLYRFGYAFEQAACIPTVKYNIPI</sequence>
<dbReference type="PROSITE" id="PS00571">
    <property type="entry name" value="AMIDASES"/>
    <property type="match status" value="1"/>
</dbReference>
<reference evidence="3" key="1">
    <citation type="submission" date="2017-07" db="EMBL/GenBank/DDBJ databases">
        <title>Draft genome sequence of Effusibacillus lacus strain skLN1.</title>
        <authorList>
            <person name="Watanabe M."/>
            <person name="Kojima H."/>
            <person name="Fukui M."/>
        </authorList>
    </citation>
    <scope>NUCLEOTIDE SEQUENCE [LARGE SCALE GENOMIC DNA]</scope>
    <source>
        <strain evidence="3">skLN1</strain>
    </source>
</reference>
<feature type="domain" description="Amidase" evidence="1">
    <location>
        <begin position="25"/>
        <end position="448"/>
    </location>
</feature>
<dbReference type="InterPro" id="IPR036928">
    <property type="entry name" value="AS_sf"/>
</dbReference>
<organism evidence="2 3">
    <name type="scientific">Effusibacillus lacus</name>
    <dbReference type="NCBI Taxonomy" id="1348429"/>
    <lineage>
        <taxon>Bacteria</taxon>
        <taxon>Bacillati</taxon>
        <taxon>Bacillota</taxon>
        <taxon>Bacilli</taxon>
        <taxon>Bacillales</taxon>
        <taxon>Alicyclobacillaceae</taxon>
        <taxon>Effusibacillus</taxon>
    </lineage>
</organism>
<proteinExistence type="predicted"/>
<dbReference type="GO" id="GO:0016740">
    <property type="term" value="F:transferase activity"/>
    <property type="evidence" value="ECO:0007669"/>
    <property type="project" value="UniProtKB-KW"/>
</dbReference>
<name>A0A292YHM2_9BACL</name>
<comment type="caution">
    <text evidence="2">The sequence shown here is derived from an EMBL/GenBank/DDBJ whole genome shotgun (WGS) entry which is preliminary data.</text>
</comment>